<evidence type="ECO:0000259" key="1">
    <source>
        <dbReference type="Pfam" id="PF21780"/>
    </source>
</evidence>
<reference evidence="3" key="1">
    <citation type="journal article" date="2019" name="Int. J. Syst. Evol. Microbiol.">
        <title>The Global Catalogue of Microorganisms (GCM) 10K type strain sequencing project: providing services to taxonomists for standard genome sequencing and annotation.</title>
        <authorList>
            <consortium name="The Broad Institute Genomics Platform"/>
            <consortium name="The Broad Institute Genome Sequencing Center for Infectious Disease"/>
            <person name="Wu L."/>
            <person name="Ma J."/>
        </authorList>
    </citation>
    <scope>NUCLEOTIDE SEQUENCE [LARGE SCALE GENOMIC DNA]</scope>
    <source>
        <strain evidence="3">JCM 18298</strain>
    </source>
</reference>
<comment type="caution">
    <text evidence="2">The sequence shown here is derived from an EMBL/GenBank/DDBJ whole genome shotgun (WGS) entry which is preliminary data.</text>
</comment>
<gene>
    <name evidence="2" type="ORF">GCM10023318_00270</name>
</gene>
<evidence type="ECO:0000313" key="2">
    <source>
        <dbReference type="EMBL" id="GAA5041376.1"/>
    </source>
</evidence>
<dbReference type="Pfam" id="PF21780">
    <property type="entry name" value="DUF6875"/>
    <property type="match status" value="1"/>
</dbReference>
<evidence type="ECO:0000313" key="3">
    <source>
        <dbReference type="Proteomes" id="UP001500603"/>
    </source>
</evidence>
<protein>
    <recommendedName>
        <fullName evidence="1">DUF6875 domain-containing protein</fullName>
    </recommendedName>
</protein>
<dbReference type="EMBL" id="BAABJM010000001">
    <property type="protein sequence ID" value="GAA5041376.1"/>
    <property type="molecule type" value="Genomic_DNA"/>
</dbReference>
<sequence length="231" mass="25742">MSARRGVRTGIEWRDIYDDPADWASRHHCAEALDTYFRAQLTAPDPNLGRDGPVCPFVRRAITEHTLWASVVPGEPTADAMAEAVDDAVEVYREVDAGAERPRIMAVVTVFPDLTGYESIDAAHLARKSGVVERGLMLGQFYPGCAVSGLWNRDFHPLDAPLPMLVIRKMMSTDFPFLAARSEWLYAYFSTVAPDLPRRLRRSMSELLRVDATAADAVTDLRQHSSGEHAR</sequence>
<dbReference type="Proteomes" id="UP001500603">
    <property type="component" value="Unassembled WGS sequence"/>
</dbReference>
<dbReference type="InterPro" id="IPR049240">
    <property type="entry name" value="DUF6875"/>
</dbReference>
<dbReference type="RefSeq" id="WP_345492877.1">
    <property type="nucleotide sequence ID" value="NZ_BAABJM010000001.1"/>
</dbReference>
<proteinExistence type="predicted"/>
<organism evidence="2 3">
    <name type="scientific">Nocardia callitridis</name>
    <dbReference type="NCBI Taxonomy" id="648753"/>
    <lineage>
        <taxon>Bacteria</taxon>
        <taxon>Bacillati</taxon>
        <taxon>Actinomycetota</taxon>
        <taxon>Actinomycetes</taxon>
        <taxon>Mycobacteriales</taxon>
        <taxon>Nocardiaceae</taxon>
        <taxon>Nocardia</taxon>
    </lineage>
</organism>
<keyword evidence="3" id="KW-1185">Reference proteome</keyword>
<name>A0ABP9JQV0_9NOCA</name>
<feature type="domain" description="DUF6875" evidence="1">
    <location>
        <begin position="33"/>
        <end position="201"/>
    </location>
</feature>
<accession>A0ABP9JQV0</accession>